<reference evidence="5" key="1">
    <citation type="journal article" date="2014" name="Proc. Natl. Acad. Sci. U.S.A.">
        <title>Extensive sampling of basidiomycete genomes demonstrates inadequacy of the white-rot/brown-rot paradigm for wood decay fungi.</title>
        <authorList>
            <person name="Riley R."/>
            <person name="Salamov A.A."/>
            <person name="Brown D.W."/>
            <person name="Nagy L.G."/>
            <person name="Floudas D."/>
            <person name="Held B.W."/>
            <person name="Levasseur A."/>
            <person name="Lombard V."/>
            <person name="Morin E."/>
            <person name="Otillar R."/>
            <person name="Lindquist E.A."/>
            <person name="Sun H."/>
            <person name="LaButti K.M."/>
            <person name="Schmutz J."/>
            <person name="Jabbour D."/>
            <person name="Luo H."/>
            <person name="Baker S.E."/>
            <person name="Pisabarro A.G."/>
            <person name="Walton J.D."/>
            <person name="Blanchette R.A."/>
            <person name="Henrissat B."/>
            <person name="Martin F."/>
            <person name="Cullen D."/>
            <person name="Hibbett D.S."/>
            <person name="Grigoriev I.V."/>
        </authorList>
    </citation>
    <scope>NUCLEOTIDE SEQUENCE [LARGE SCALE GENOMIC DNA]</scope>
    <source>
        <strain evidence="5">MUCL 33604</strain>
    </source>
</reference>
<proteinExistence type="predicted"/>
<dbReference type="EMBL" id="KL197711">
    <property type="protein sequence ID" value="KDQ62243.1"/>
    <property type="molecule type" value="Genomic_DNA"/>
</dbReference>
<evidence type="ECO:0000259" key="3">
    <source>
        <dbReference type="PROSITE" id="PS50102"/>
    </source>
</evidence>
<evidence type="ECO:0000313" key="4">
    <source>
        <dbReference type="EMBL" id="KDQ62243.1"/>
    </source>
</evidence>
<feature type="region of interest" description="Disordered" evidence="2">
    <location>
        <begin position="225"/>
        <end position="261"/>
    </location>
</feature>
<dbReference type="SMART" id="SM00360">
    <property type="entry name" value="RRM"/>
    <property type="match status" value="1"/>
</dbReference>
<feature type="compositionally biased region" description="Polar residues" evidence="2">
    <location>
        <begin position="252"/>
        <end position="261"/>
    </location>
</feature>
<dbReference type="PROSITE" id="PS50102">
    <property type="entry name" value="RRM"/>
    <property type="match status" value="1"/>
</dbReference>
<dbReference type="Proteomes" id="UP000027265">
    <property type="component" value="Unassembled WGS sequence"/>
</dbReference>
<dbReference type="HOGENOM" id="CLU_074138_1_0_1"/>
<dbReference type="FunCoup" id="A0A067Q5B2">
    <property type="interactions" value="74"/>
</dbReference>
<dbReference type="Pfam" id="PF00076">
    <property type="entry name" value="RRM_1"/>
    <property type="match status" value="1"/>
</dbReference>
<name>A0A067Q5B2_9AGAM</name>
<dbReference type="GO" id="GO:0003723">
    <property type="term" value="F:RNA binding"/>
    <property type="evidence" value="ECO:0007669"/>
    <property type="project" value="UniProtKB-UniRule"/>
</dbReference>
<dbReference type="SUPFAM" id="SSF54928">
    <property type="entry name" value="RNA-binding domain, RBD"/>
    <property type="match status" value="1"/>
</dbReference>
<dbReference type="OrthoDB" id="7763451at2759"/>
<organism evidence="4 5">
    <name type="scientific">Jaapia argillacea MUCL 33604</name>
    <dbReference type="NCBI Taxonomy" id="933084"/>
    <lineage>
        <taxon>Eukaryota</taxon>
        <taxon>Fungi</taxon>
        <taxon>Dikarya</taxon>
        <taxon>Basidiomycota</taxon>
        <taxon>Agaricomycotina</taxon>
        <taxon>Agaricomycetes</taxon>
        <taxon>Agaricomycetidae</taxon>
        <taxon>Jaapiales</taxon>
        <taxon>Jaapiaceae</taxon>
        <taxon>Jaapia</taxon>
    </lineage>
</organism>
<protein>
    <recommendedName>
        <fullName evidence="3">RRM domain-containing protein</fullName>
    </recommendedName>
</protein>
<dbReference type="STRING" id="933084.A0A067Q5B2"/>
<evidence type="ECO:0000256" key="1">
    <source>
        <dbReference type="PROSITE-ProRule" id="PRU00176"/>
    </source>
</evidence>
<feature type="compositionally biased region" description="Low complexity" evidence="2">
    <location>
        <begin position="239"/>
        <end position="250"/>
    </location>
</feature>
<keyword evidence="1" id="KW-0694">RNA-binding</keyword>
<dbReference type="PANTHER" id="PTHR32343">
    <property type="entry name" value="SERINE/ARGININE-RICH SPLICING FACTOR"/>
    <property type="match status" value="1"/>
</dbReference>
<dbReference type="InterPro" id="IPR035979">
    <property type="entry name" value="RBD_domain_sf"/>
</dbReference>
<evidence type="ECO:0000313" key="5">
    <source>
        <dbReference type="Proteomes" id="UP000027265"/>
    </source>
</evidence>
<dbReference type="InterPro" id="IPR012677">
    <property type="entry name" value="Nucleotide-bd_a/b_plait_sf"/>
</dbReference>
<dbReference type="InterPro" id="IPR000504">
    <property type="entry name" value="RRM_dom"/>
</dbReference>
<dbReference type="InParanoid" id="A0A067Q5B2"/>
<dbReference type="PANTHER" id="PTHR32343:SF10">
    <property type="entry name" value="RNA-BINDING REGION RNP-1 DOMAIN-CONTAINING PROTEIN"/>
    <property type="match status" value="1"/>
</dbReference>
<accession>A0A067Q5B2</accession>
<dbReference type="AlphaFoldDB" id="A0A067Q5B2"/>
<gene>
    <name evidence="4" type="ORF">JAAARDRAFT_30127</name>
</gene>
<dbReference type="Gene3D" id="3.30.70.330">
    <property type="match status" value="1"/>
</dbReference>
<sequence length="261" mass="28266">MSHSVNVTGIAPQTAEQHLHDFFTFCGKITSIDFKEGPPKSATIYFEKPSAAKTALMLNGGTLDGAHLTVVSEKVHPDDDNDTPHHAGETIEQEVKPRAGIAAEYLARGYTLSDNILEQAIKMDNERGISKRFLSYFNSLDTTVGSKALGPQQTISGKVQETFTAATQQARTVDQQRGISKTATDYYQKALSSPLGKKVWDFYTTTTKQVLDIHEEARRIADQQKLHGHGHHPHHDDAPAPAAVPAAGGPEASTQAAPTVV</sequence>
<evidence type="ECO:0000256" key="2">
    <source>
        <dbReference type="SAM" id="MobiDB-lite"/>
    </source>
</evidence>
<feature type="domain" description="RRM" evidence="3">
    <location>
        <begin position="3"/>
        <end position="75"/>
    </location>
</feature>
<keyword evidence="5" id="KW-1185">Reference proteome</keyword>